<dbReference type="Pfam" id="PF17802">
    <property type="entry name" value="SpaA"/>
    <property type="match status" value="1"/>
</dbReference>
<evidence type="ECO:0000259" key="1">
    <source>
        <dbReference type="Pfam" id="PF17802"/>
    </source>
</evidence>
<dbReference type="InterPro" id="IPR041033">
    <property type="entry name" value="SpaA_PFL_dom_1"/>
</dbReference>
<feature type="domain" description="SpaA-like prealbumin fold" evidence="1">
    <location>
        <begin position="801"/>
        <end position="874"/>
    </location>
</feature>
<dbReference type="AlphaFoldDB" id="A0A167FXL7"/>
<dbReference type="Gene3D" id="2.60.40.10">
    <property type="entry name" value="Immunoglobulins"/>
    <property type="match status" value="1"/>
</dbReference>
<evidence type="ECO:0000313" key="2">
    <source>
        <dbReference type="EMBL" id="KZN53343.1"/>
    </source>
</evidence>
<comment type="caution">
    <text evidence="2">The sequence shown here is derived from an EMBL/GenBank/DDBJ whole genome shotgun (WGS) entry which is preliminary data.</text>
</comment>
<dbReference type="RefSeq" id="WP_063360366.1">
    <property type="nucleotide sequence ID" value="NZ_AUXZ01000046.1"/>
</dbReference>
<dbReference type="SUPFAM" id="SSF49478">
    <property type="entry name" value="Cna protein B-type domain"/>
    <property type="match status" value="1"/>
</dbReference>
<dbReference type="EMBL" id="AUXZ01000046">
    <property type="protein sequence ID" value="KZN53343.1"/>
    <property type="molecule type" value="Genomic_DNA"/>
</dbReference>
<dbReference type="Proteomes" id="UP000076503">
    <property type="component" value="Unassembled WGS sequence"/>
</dbReference>
<sequence length="970" mass="109082">MFVRGYITALLGLCFVAPTICFANLVGDRAKTELVSSYGDGRIQSGEELFFSLYIKDHYISEVFAVKSEQGVLLELQSLFSALDFAIAIDDSGQRYTGWYINEAQRFELDITQRKVSVSEKVANLTLRDFSERHDELYVEAVLLADWFGLKLNIDYQDLKILIHSEQPLPVEMRIARQNRHFVTDSSPQTPVLPWKETPYQAWSPPLVDIQSSLVTTNNKENYASISLLGSQDVAFWNANYFLSGRSGELLGESRLNLTREEEEGVYVGSIKATQLEVGDVLETRIGGNYRALYSRGVRVSDRPLYKQIDTQTVRISGAIQVGWDVELYHNGIMIDQRLSVQSGLYIFEPIELYFGSNEFELVMYGPQGQVQQDSRSYYVAGGHLSKGEGYFDSSIVESGKTVLDESTSISGVSGWNILSRYDYGVSDDISIYSGIRLGLEGQDNVYQLSAGLGFDIWNKGILNFDFNRDEQGAQQLLLQGRTQLNQHALSAVVTDSKTGEDANGLYQQHIQELVLRATGNIYNHNHFRLNYQNSMNWRRDSEDTDFLASNVLSMATQLGTLSHQLDYIQSGGQQGHDINGVARWQGRFYGTYSRIGLGYQVHPMSRLTDYQIQLSRVIDEQFDMEFSYTKSLINDGYEVGANLNWHNDKFRLTGQFSYFQNDDFQIGLTSQFSLGYEGYSDEFFITDRRLASSGTVLIKVFLDQNNNAIFDGNDIVLKGVKIKSVQGFAQAFTDDNGAALLGNMPLNRQTDIVLDEDSLPDPFYIAAHDGRSITPRKGFIAYLEYPVVHAGELEGIAFQKELGGHETPLAYAEIELVDKNQRVIATVKSAYDGYYVFSDIRPGNYQARVKQHSENNFIQPEKVEVVLSSQGDVLLEVDLVVEAVEPLNGYVAVGGEFSSLKVLRAYVSILTRKSPQLFSTEPFFVKDKKRKKYLLGYDYSEDAQAAASTCLKFTGSGIKCYTAPMPKPH</sequence>
<dbReference type="InterPro" id="IPR013783">
    <property type="entry name" value="Ig-like_fold"/>
</dbReference>
<organism evidence="2 3">
    <name type="scientific">Pseudoalteromonas luteoviolacea H33</name>
    <dbReference type="NCBI Taxonomy" id="1365251"/>
    <lineage>
        <taxon>Bacteria</taxon>
        <taxon>Pseudomonadati</taxon>
        <taxon>Pseudomonadota</taxon>
        <taxon>Gammaproteobacteria</taxon>
        <taxon>Alteromonadales</taxon>
        <taxon>Pseudoalteromonadaceae</taxon>
        <taxon>Pseudoalteromonas</taxon>
    </lineage>
</organism>
<dbReference type="OrthoDB" id="121544at2"/>
<protein>
    <recommendedName>
        <fullName evidence="1">SpaA-like prealbumin fold domain-containing protein</fullName>
    </recommendedName>
</protein>
<name>A0A167FXL7_9GAMM</name>
<reference evidence="2 3" key="1">
    <citation type="submission" date="2013-07" db="EMBL/GenBank/DDBJ databases">
        <title>Comparative Genomic and Metabolomic Analysis of Twelve Strains of Pseudoalteromonas luteoviolacea.</title>
        <authorList>
            <person name="Vynne N.G."/>
            <person name="Mansson M."/>
            <person name="Gram L."/>
        </authorList>
    </citation>
    <scope>NUCLEOTIDE SEQUENCE [LARGE SCALE GENOMIC DNA]</scope>
    <source>
        <strain evidence="2 3">H33</strain>
    </source>
</reference>
<gene>
    <name evidence="2" type="ORF">N476_08720</name>
</gene>
<proteinExistence type="predicted"/>
<dbReference type="PATRIC" id="fig|1365251.3.peg.664"/>
<accession>A0A167FXL7</accession>
<evidence type="ECO:0000313" key="3">
    <source>
        <dbReference type="Proteomes" id="UP000076503"/>
    </source>
</evidence>